<name>E3C570_9LACO</name>
<reference evidence="1 2" key="1">
    <citation type="submission" date="2010-10" db="EMBL/GenBank/DDBJ databases">
        <authorList>
            <person name="Durkin A.S."/>
            <person name="Madupu R."/>
            <person name="Torralba M."/>
            <person name="Gillis M."/>
            <person name="Methe B."/>
            <person name="Sutton G."/>
            <person name="Nelson K.E."/>
        </authorList>
    </citation>
    <scope>NUCLEOTIDE SEQUENCE [LARGE SCALE GENOMIC DNA]</scope>
    <source>
        <strain evidence="1 2">PB013-T2-3</strain>
    </source>
</reference>
<dbReference type="InterPro" id="IPR010982">
    <property type="entry name" value="Lambda_DNA-bd_dom_sf"/>
</dbReference>
<dbReference type="OrthoDB" id="2320837at2"/>
<organism evidence="1 2">
    <name type="scientific">Limosilactobacillus oris PB013-T2-3</name>
    <dbReference type="NCBI Taxonomy" id="908339"/>
    <lineage>
        <taxon>Bacteria</taxon>
        <taxon>Bacillati</taxon>
        <taxon>Bacillota</taxon>
        <taxon>Bacilli</taxon>
        <taxon>Lactobacillales</taxon>
        <taxon>Lactobacillaceae</taxon>
        <taxon>Limosilactobacillus</taxon>
    </lineage>
</organism>
<dbReference type="RefSeq" id="WP_004564463.1">
    <property type="nucleotide sequence ID" value="NZ_AEKL01000004.1"/>
</dbReference>
<dbReference type="GO" id="GO:0003677">
    <property type="term" value="F:DNA binding"/>
    <property type="evidence" value="ECO:0007669"/>
    <property type="project" value="InterPro"/>
</dbReference>
<sequence>MKITEKQVTAVKRKQGELGLSTTALAKQLSLSKGTLYNILKGTTNNVYPTTFKKLNDWIIDQYTTLK</sequence>
<dbReference type="Proteomes" id="UP000003070">
    <property type="component" value="Unassembled WGS sequence"/>
</dbReference>
<accession>E3C570</accession>
<dbReference type="SUPFAM" id="SSF47413">
    <property type="entry name" value="lambda repressor-like DNA-binding domains"/>
    <property type="match status" value="1"/>
</dbReference>
<gene>
    <name evidence="1" type="ORF">HMPREF9265_0357</name>
</gene>
<evidence type="ECO:0000313" key="2">
    <source>
        <dbReference type="Proteomes" id="UP000003070"/>
    </source>
</evidence>
<evidence type="ECO:0000313" key="1">
    <source>
        <dbReference type="EMBL" id="EFQ54148.1"/>
    </source>
</evidence>
<protein>
    <recommendedName>
        <fullName evidence="3">HTH cro/C1-type domain-containing protein</fullName>
    </recommendedName>
</protein>
<proteinExistence type="predicted"/>
<dbReference type="EMBL" id="AEKL01000004">
    <property type="protein sequence ID" value="EFQ54148.1"/>
    <property type="molecule type" value="Genomic_DNA"/>
</dbReference>
<comment type="caution">
    <text evidence="1">The sequence shown here is derived from an EMBL/GenBank/DDBJ whole genome shotgun (WGS) entry which is preliminary data.</text>
</comment>
<evidence type="ECO:0008006" key="3">
    <source>
        <dbReference type="Google" id="ProtNLM"/>
    </source>
</evidence>
<dbReference type="AlphaFoldDB" id="E3C570"/>
<dbReference type="eggNOG" id="ENOG5030AUC">
    <property type="taxonomic scope" value="Bacteria"/>
</dbReference>